<dbReference type="PANTHER" id="PTHR43641:SF2">
    <property type="entry name" value="DEHYDRATASE YBIW-RELATED"/>
    <property type="match status" value="1"/>
</dbReference>
<dbReference type="InterPro" id="IPR051215">
    <property type="entry name" value="GRE"/>
</dbReference>
<dbReference type="EMBL" id="JAGGLM010000027">
    <property type="protein sequence ID" value="MBP2033966.1"/>
    <property type="molecule type" value="Genomic_DNA"/>
</dbReference>
<gene>
    <name evidence="6" type="ORF">J2Z42_002683</name>
</gene>
<feature type="domain" description="PFL" evidence="5">
    <location>
        <begin position="21"/>
        <end position="678"/>
    </location>
</feature>
<accession>A0ABS4KX28</accession>
<dbReference type="InterPro" id="IPR001150">
    <property type="entry name" value="Gly_radical"/>
</dbReference>
<evidence type="ECO:0000256" key="2">
    <source>
        <dbReference type="ARBA" id="ARBA00023239"/>
    </source>
</evidence>
<protein>
    <submittedName>
        <fullName evidence="6">Formate C-acetyltransferase</fullName>
        <ecNumber evidence="6">2.3.1.54</ecNumber>
    </submittedName>
</protein>
<name>A0ABS4KX28_9CLOT</name>
<evidence type="ECO:0000313" key="7">
    <source>
        <dbReference type="Proteomes" id="UP001519307"/>
    </source>
</evidence>
<dbReference type="SUPFAM" id="SSF51998">
    <property type="entry name" value="PFL-like glycyl radical enzymes"/>
    <property type="match status" value="1"/>
</dbReference>
<dbReference type="PIRSF" id="PIRSF000379">
    <property type="entry name" value="For_Ac_trans_1"/>
    <property type="match status" value="1"/>
</dbReference>
<dbReference type="InterPro" id="IPR004184">
    <property type="entry name" value="PFL_dom"/>
</dbReference>
<keyword evidence="2" id="KW-0456">Lyase</keyword>
<keyword evidence="6" id="KW-0808">Transferase</keyword>
<dbReference type="Pfam" id="PF02901">
    <property type="entry name" value="PFL-like"/>
    <property type="match status" value="1"/>
</dbReference>
<dbReference type="GO" id="GO:0008861">
    <property type="term" value="F:formate C-acetyltransferase activity"/>
    <property type="evidence" value="ECO:0007669"/>
    <property type="project" value="UniProtKB-EC"/>
</dbReference>
<dbReference type="InterPro" id="IPR010098">
    <property type="entry name" value="PFL2/GDeHydtase_fam"/>
</dbReference>
<keyword evidence="7" id="KW-1185">Reference proteome</keyword>
<evidence type="ECO:0000259" key="4">
    <source>
        <dbReference type="PROSITE" id="PS51149"/>
    </source>
</evidence>
<evidence type="ECO:0000259" key="5">
    <source>
        <dbReference type="PROSITE" id="PS51554"/>
    </source>
</evidence>
<feature type="modified residue" description="Glycine radical" evidence="3">
    <location>
        <position position="781"/>
    </location>
</feature>
<dbReference type="Pfam" id="PF01228">
    <property type="entry name" value="Gly_radical"/>
    <property type="match status" value="1"/>
</dbReference>
<keyword evidence="1 3" id="KW-0556">Organic radical</keyword>
<organism evidence="6 7">
    <name type="scientific">Clostridium algifaecis</name>
    <dbReference type="NCBI Taxonomy" id="1472040"/>
    <lineage>
        <taxon>Bacteria</taxon>
        <taxon>Bacillati</taxon>
        <taxon>Bacillota</taxon>
        <taxon>Clostridia</taxon>
        <taxon>Eubacteriales</taxon>
        <taxon>Clostridiaceae</taxon>
        <taxon>Clostridium</taxon>
    </lineage>
</organism>
<dbReference type="Gene3D" id="3.20.70.20">
    <property type="match status" value="1"/>
</dbReference>
<dbReference type="PROSITE" id="PS51149">
    <property type="entry name" value="GLY_RADICAL_2"/>
    <property type="match status" value="1"/>
</dbReference>
<dbReference type="Proteomes" id="UP001519307">
    <property type="component" value="Unassembled WGS sequence"/>
</dbReference>
<evidence type="ECO:0000313" key="6">
    <source>
        <dbReference type="EMBL" id="MBP2033966.1"/>
    </source>
</evidence>
<feature type="domain" description="Glycine radical" evidence="4">
    <location>
        <begin position="685"/>
        <end position="806"/>
    </location>
</feature>
<dbReference type="InterPro" id="IPR019777">
    <property type="entry name" value="Form_AcTrfase_GR_CS"/>
</dbReference>
<keyword evidence="6" id="KW-0012">Acyltransferase</keyword>
<evidence type="ECO:0000256" key="1">
    <source>
        <dbReference type="ARBA" id="ARBA00022818"/>
    </source>
</evidence>
<dbReference type="PROSITE" id="PS00850">
    <property type="entry name" value="GLY_RADICAL_1"/>
    <property type="match status" value="1"/>
</dbReference>
<dbReference type="PROSITE" id="PS51554">
    <property type="entry name" value="PFL"/>
    <property type="match status" value="1"/>
</dbReference>
<dbReference type="PANTHER" id="PTHR43641">
    <property type="entry name" value="FORMATE ACETYLTRANSFERASE 3-RELATED"/>
    <property type="match status" value="1"/>
</dbReference>
<reference evidence="6 7" key="1">
    <citation type="submission" date="2021-03" db="EMBL/GenBank/DDBJ databases">
        <title>Genomic Encyclopedia of Type Strains, Phase IV (KMG-IV): sequencing the most valuable type-strain genomes for metagenomic binning, comparative biology and taxonomic classification.</title>
        <authorList>
            <person name="Goeker M."/>
        </authorList>
    </citation>
    <scope>NUCLEOTIDE SEQUENCE [LARGE SCALE GENOMIC DNA]</scope>
    <source>
        <strain evidence="6 7">DSM 28783</strain>
    </source>
</reference>
<evidence type="ECO:0000256" key="3">
    <source>
        <dbReference type="PROSITE-ProRule" id="PRU00493"/>
    </source>
</evidence>
<dbReference type="CDD" id="cd01677">
    <property type="entry name" value="PFL2_DhaB_BssA"/>
    <property type="match status" value="1"/>
</dbReference>
<sequence>MEKLHVCQPIENSYGICSDFWRTVKLNNQLLLVKPEVCIERARIVTESYKKSEGEPTEIRRAKAIADVLKNMTIFIQKDQLIVGNQASKLRSSPLFPETEALYLEKEIDLFEKREQDRLIVPPEVRKELLEEIVPYWKGKTIQEIALKSFPQKTRDLANLENQIFSVGIHLTGSIGHIIADYEKVLKKGFKGLKQDVIEKLESLDITEPNYGDKYAFYKAELILCNAMVEWAHRYAKEAKRLSQEETDPEWKKELEIISEICEKVPENPATNFREAVQSFWFAHLVLYIEQNGLAVSVGRFDQYMCPFYKNSINKEEITKNKAQELLECLWIKFTEVMRAYDYEGAKYYAGFSISENMVLGGVDSEGNDVTNELSYMCLKAEADTKLSQPNLSVRIHENTPEEFFMAAVRVTSTGRSKPQFFNDRIAIPMLVSLGVPVEEARNYSISGCVEAVPPHCNGMTNAAMNNIAKALELALNNGVCRLTGKQIGPKTGDPRKFTSIEDVLKAFKEQVSAYVKEMISALNIIEKTHAKYQPLPYFSLMMDDCVEKGLDITAGGARYNFTGPQAVGLGNVANSVAAIKKLVFEDKKITMESLINCLDNNFEGQEYIRQMLINKAPKWGNDEDYVDNLGKEVAKIYCDEVSKYKNTRGGVYRPGIYSVSANVPLGLHVAALPDGRKSQQPLADGIAPQHGTDVKGPTAVTRSAAKLDHLKIHNGTILNQKFTPKLMETESGKIALKNLIKSYFDMDGWHIQFNVVDAQTLRNAQKDPEKYKGIIVRVAGYSAFFVELDKAVQDDIINRAEYASF</sequence>
<comment type="caution">
    <text evidence="6">The sequence shown here is derived from an EMBL/GenBank/DDBJ whole genome shotgun (WGS) entry which is preliminary data.</text>
</comment>
<proteinExistence type="predicted"/>
<dbReference type="RefSeq" id="WP_209703206.1">
    <property type="nucleotide sequence ID" value="NZ_JAGGLM010000027.1"/>
</dbReference>
<dbReference type="NCBIfam" id="TIGR01774">
    <property type="entry name" value="PFL2-3"/>
    <property type="match status" value="1"/>
</dbReference>
<dbReference type="EC" id="2.3.1.54" evidence="6"/>